<organism evidence="1 2">
    <name type="scientific">Bugula neritina</name>
    <name type="common">Brown bryozoan</name>
    <name type="synonym">Sertularia neritina</name>
    <dbReference type="NCBI Taxonomy" id="10212"/>
    <lineage>
        <taxon>Eukaryota</taxon>
        <taxon>Metazoa</taxon>
        <taxon>Spiralia</taxon>
        <taxon>Lophotrochozoa</taxon>
        <taxon>Bryozoa</taxon>
        <taxon>Gymnolaemata</taxon>
        <taxon>Cheilostomatida</taxon>
        <taxon>Flustrina</taxon>
        <taxon>Buguloidea</taxon>
        <taxon>Bugulidae</taxon>
        <taxon>Bugula</taxon>
    </lineage>
</organism>
<dbReference type="EMBL" id="VXIV02000030">
    <property type="protein sequence ID" value="KAF6041531.1"/>
    <property type="molecule type" value="Genomic_DNA"/>
</dbReference>
<dbReference type="AlphaFoldDB" id="A0A7J7KTK7"/>
<comment type="caution">
    <text evidence="1">The sequence shown here is derived from an EMBL/GenBank/DDBJ whole genome shotgun (WGS) entry which is preliminary data.</text>
</comment>
<gene>
    <name evidence="1" type="ORF">EB796_000160</name>
</gene>
<accession>A0A7J7KTK7</accession>
<protein>
    <submittedName>
        <fullName evidence="1">Uncharacterized protein</fullName>
    </submittedName>
</protein>
<evidence type="ECO:0000313" key="2">
    <source>
        <dbReference type="Proteomes" id="UP000593567"/>
    </source>
</evidence>
<sequence>MSQVLNPTKISSLFNSVFSAAESSVTPPMTSTTLLDSVNANSVWSSLTDLNQSVSLQLQWLDSRSHCNLLNSLHLSLPSSSLLQPLPVGSDSSSAHSSALPPVTLVKQLPVTDARKPSPANFL</sequence>
<name>A0A7J7KTK7_BUGNE</name>
<dbReference type="Proteomes" id="UP000593567">
    <property type="component" value="Unassembled WGS sequence"/>
</dbReference>
<keyword evidence="2" id="KW-1185">Reference proteome</keyword>
<proteinExistence type="predicted"/>
<reference evidence="1" key="1">
    <citation type="submission" date="2020-06" db="EMBL/GenBank/DDBJ databases">
        <title>Draft genome of Bugula neritina, a colonial animal packing powerful symbionts and potential medicines.</title>
        <authorList>
            <person name="Rayko M."/>
        </authorList>
    </citation>
    <scope>NUCLEOTIDE SEQUENCE [LARGE SCALE GENOMIC DNA]</scope>
    <source>
        <strain evidence="1">Kwan_BN1</strain>
    </source>
</reference>
<evidence type="ECO:0000313" key="1">
    <source>
        <dbReference type="EMBL" id="KAF6041531.1"/>
    </source>
</evidence>